<proteinExistence type="predicted"/>
<dbReference type="RefSeq" id="WP_112747846.1">
    <property type="nucleotide sequence ID" value="NZ_QMFY01000008.1"/>
</dbReference>
<comment type="caution">
    <text evidence="2">The sequence shown here is derived from an EMBL/GenBank/DDBJ whole genome shotgun (WGS) entry which is preliminary data.</text>
</comment>
<reference evidence="2 3" key="1">
    <citation type="submission" date="2018-06" db="EMBL/GenBank/DDBJ databases">
        <title>Chryseolinea flavus sp. nov., a member of the phylum Bacteroidetes isolated from soil.</title>
        <authorList>
            <person name="Li Y."/>
            <person name="Wang J."/>
        </authorList>
    </citation>
    <scope>NUCLEOTIDE SEQUENCE [LARGE SCALE GENOMIC DNA]</scope>
    <source>
        <strain evidence="2 3">SDU1-6</strain>
    </source>
</reference>
<evidence type="ECO:0000256" key="1">
    <source>
        <dbReference type="SAM" id="SignalP"/>
    </source>
</evidence>
<dbReference type="EMBL" id="QMFY01000008">
    <property type="protein sequence ID" value="RAW00008.1"/>
    <property type="molecule type" value="Genomic_DNA"/>
</dbReference>
<keyword evidence="3" id="KW-1185">Reference proteome</keyword>
<dbReference type="Pfam" id="PF14092">
    <property type="entry name" value="DUF4270"/>
    <property type="match status" value="1"/>
</dbReference>
<evidence type="ECO:0000313" key="2">
    <source>
        <dbReference type="EMBL" id="RAW00008.1"/>
    </source>
</evidence>
<dbReference type="AlphaFoldDB" id="A0A364Y084"/>
<sequence>MRKICVVLVFALLSSCMNDASEIGADFFNEGALDVAMIDSATVKLSTIQFEALATNSASRMLLGSHVDEKLGRISATVFFQAGITSDINFKDEPYAFSHAALVFYYDGYSYYDTTQTITLNAFQVAEPITLDDNGIIKNSDRFDVDETRLGSLTLIPKPHRSDSLEIPIASWFGNTLFQKAMIGDEDLQTNADFIKYLHGICVMPDTTQSGPILGFTASPELRLYYYDKSVTPSQLSYIAFKANSTYSFTSIQSDRTNTLLTNLPDERGRLDASLTADQSYIQSGSGLALRVDMPYLRTLAQNENFFVTTAILEVFPVRKSFDEQTNIPGTLFAYPINKRNEITSDVYYTSTLRRDTDLGRNTYYQVDVTQYVKTQIALAEFNENALLFIPSGDDYNVGVNRIYFSNPNSEYNTRLKIYYATINR</sequence>
<evidence type="ECO:0000313" key="3">
    <source>
        <dbReference type="Proteomes" id="UP000251889"/>
    </source>
</evidence>
<protein>
    <recommendedName>
        <fullName evidence="4">DUF4270 domain-containing protein</fullName>
    </recommendedName>
</protein>
<organism evidence="2 3">
    <name type="scientific">Pseudochryseolinea flava</name>
    <dbReference type="NCBI Taxonomy" id="2059302"/>
    <lineage>
        <taxon>Bacteria</taxon>
        <taxon>Pseudomonadati</taxon>
        <taxon>Bacteroidota</taxon>
        <taxon>Cytophagia</taxon>
        <taxon>Cytophagales</taxon>
        <taxon>Fulvivirgaceae</taxon>
        <taxon>Pseudochryseolinea</taxon>
    </lineage>
</organism>
<dbReference type="Proteomes" id="UP000251889">
    <property type="component" value="Unassembled WGS sequence"/>
</dbReference>
<feature type="chain" id="PRO_5016983812" description="DUF4270 domain-containing protein" evidence="1">
    <location>
        <begin position="21"/>
        <end position="425"/>
    </location>
</feature>
<dbReference type="InterPro" id="IPR025366">
    <property type="entry name" value="DUF4270"/>
</dbReference>
<accession>A0A364Y084</accession>
<dbReference type="PROSITE" id="PS51257">
    <property type="entry name" value="PROKAR_LIPOPROTEIN"/>
    <property type="match status" value="1"/>
</dbReference>
<dbReference type="OrthoDB" id="1092930at2"/>
<name>A0A364Y084_9BACT</name>
<gene>
    <name evidence="2" type="ORF">DQQ10_15735</name>
</gene>
<keyword evidence="1" id="KW-0732">Signal</keyword>
<evidence type="ECO:0008006" key="4">
    <source>
        <dbReference type="Google" id="ProtNLM"/>
    </source>
</evidence>
<feature type="signal peptide" evidence="1">
    <location>
        <begin position="1"/>
        <end position="20"/>
    </location>
</feature>